<feature type="signal peptide" evidence="1">
    <location>
        <begin position="1"/>
        <end position="20"/>
    </location>
</feature>
<evidence type="ECO:0000313" key="3">
    <source>
        <dbReference type="Proteomes" id="UP001164746"/>
    </source>
</evidence>
<sequence>MAVDKIAILFLFGIFAFTEAGTKLNPVVLVPGDGGSQFQAKLNKPTTVASYCIKKTDYYYDLWLNLEQLVPFLIDCFVDNMRLEYDNVTRTTRNSPGVDVKIPGFGGTETVEWLDHSHISLNEMKLFFVDLQQLIERAYYTTGNQKVFLLAHSMGNPVTLYFLNHMTNAWKAKFIQSFISLAGVWGGAAKPIRLMISAWLMPSDQFWGPDEVLVMAPTRNYTIRDYKQLFKDINYETGYMMWEDTHALINPLKAPGVEMHCLHGVNVTTPKAFRYTNKTWHESYPETIPDDGDGTVNIRSLHGCLKFKKMQKQPIYHKEFDKAEHMQILNLKSVIDYLKKVFVKS</sequence>
<dbReference type="EMBL" id="CP111019">
    <property type="protein sequence ID" value="WAR13083.1"/>
    <property type="molecule type" value="Genomic_DNA"/>
</dbReference>
<name>A0ABY7ESZ6_MYAAR</name>
<reference evidence="2" key="1">
    <citation type="submission" date="2022-11" db="EMBL/GenBank/DDBJ databases">
        <title>Centuries of genome instability and evolution in soft-shell clam transmissible cancer (bioRxiv).</title>
        <authorList>
            <person name="Hart S.F.M."/>
            <person name="Yonemitsu M.A."/>
            <person name="Giersch R.M."/>
            <person name="Beal B.F."/>
            <person name="Arriagada G."/>
            <person name="Davis B.W."/>
            <person name="Ostrander E.A."/>
            <person name="Goff S.P."/>
            <person name="Metzger M.J."/>
        </authorList>
    </citation>
    <scope>NUCLEOTIDE SEQUENCE</scope>
    <source>
        <strain evidence="2">MELC-2E11</strain>
        <tissue evidence="2">Siphon/mantle</tissue>
    </source>
</reference>
<feature type="chain" id="PRO_5045465671" evidence="1">
    <location>
        <begin position="21"/>
        <end position="345"/>
    </location>
</feature>
<dbReference type="Pfam" id="PF02450">
    <property type="entry name" value="LCAT"/>
    <property type="match status" value="1"/>
</dbReference>
<organism evidence="2 3">
    <name type="scientific">Mya arenaria</name>
    <name type="common">Soft-shell clam</name>
    <dbReference type="NCBI Taxonomy" id="6604"/>
    <lineage>
        <taxon>Eukaryota</taxon>
        <taxon>Metazoa</taxon>
        <taxon>Spiralia</taxon>
        <taxon>Lophotrochozoa</taxon>
        <taxon>Mollusca</taxon>
        <taxon>Bivalvia</taxon>
        <taxon>Autobranchia</taxon>
        <taxon>Heteroconchia</taxon>
        <taxon>Euheterodonta</taxon>
        <taxon>Imparidentia</taxon>
        <taxon>Neoheterodontei</taxon>
        <taxon>Myida</taxon>
        <taxon>Myoidea</taxon>
        <taxon>Myidae</taxon>
        <taxon>Mya</taxon>
    </lineage>
</organism>
<dbReference type="SUPFAM" id="SSF53474">
    <property type="entry name" value="alpha/beta-Hydrolases"/>
    <property type="match status" value="1"/>
</dbReference>
<accession>A0ABY7ESZ6</accession>
<dbReference type="InterPro" id="IPR003386">
    <property type="entry name" value="LACT/PDAT_acylTrfase"/>
</dbReference>
<dbReference type="InterPro" id="IPR029058">
    <property type="entry name" value="AB_hydrolase_fold"/>
</dbReference>
<keyword evidence="3" id="KW-1185">Reference proteome</keyword>
<dbReference type="Proteomes" id="UP001164746">
    <property type="component" value="Chromosome 8"/>
</dbReference>
<dbReference type="Gene3D" id="3.40.50.1820">
    <property type="entry name" value="alpha/beta hydrolase"/>
    <property type="match status" value="1"/>
</dbReference>
<gene>
    <name evidence="2" type="ORF">MAR_027263</name>
</gene>
<proteinExistence type="predicted"/>
<dbReference type="PANTHER" id="PTHR11440">
    <property type="entry name" value="LECITHIN-CHOLESTEROL ACYLTRANSFERASE-RELATED"/>
    <property type="match status" value="1"/>
</dbReference>
<protein>
    <submittedName>
        <fullName evidence="2">PAG15-like protein</fullName>
    </submittedName>
</protein>
<evidence type="ECO:0000313" key="2">
    <source>
        <dbReference type="EMBL" id="WAR13083.1"/>
    </source>
</evidence>
<keyword evidence="1" id="KW-0732">Signal</keyword>
<evidence type="ECO:0000256" key="1">
    <source>
        <dbReference type="SAM" id="SignalP"/>
    </source>
</evidence>